<feature type="signal peptide" evidence="2">
    <location>
        <begin position="1"/>
        <end position="16"/>
    </location>
</feature>
<sequence length="281" mass="31298">MKILAVLGTFAVLIAGQDTKIVVFPPTSGNGSSLETESKIDPALQSDMTRSIFATLAPPPPPPLPQPQPQPQPAMPWDYFFPVPQRAFLHHRSENIPYGYEYGNPAYPVTHSIGHSIGPTSKQLVIVSFIGLLLLLAIIQNTLSAVKRKDTIIDLLSSRQKRDVYATHDFHSVTPEEEEILNSDARVRCIQRTICLENRKLFKDLGAPGEMLAKYLTKDIEKSFKLSSGWDRLVRDAGAAGIRGENCDVLYRDCEIPVTKKIHKKNVLTNIKGHDNFNSTR</sequence>
<dbReference type="OrthoDB" id="7654019at2759"/>
<proteinExistence type="predicted"/>
<keyword evidence="1" id="KW-0812">Transmembrane</keyword>
<keyword evidence="3" id="KW-1185">Reference proteome</keyword>
<keyword evidence="2" id="KW-0732">Signal</keyword>
<accession>A0A6J1QY47</accession>
<dbReference type="RefSeq" id="XP_024887252.1">
    <property type="nucleotide sequence ID" value="XM_025031484.1"/>
</dbReference>
<dbReference type="GeneID" id="112464480"/>
<organism evidence="3 4">
    <name type="scientific">Temnothorax curvispinosus</name>
    <dbReference type="NCBI Taxonomy" id="300111"/>
    <lineage>
        <taxon>Eukaryota</taxon>
        <taxon>Metazoa</taxon>
        <taxon>Ecdysozoa</taxon>
        <taxon>Arthropoda</taxon>
        <taxon>Hexapoda</taxon>
        <taxon>Insecta</taxon>
        <taxon>Pterygota</taxon>
        <taxon>Neoptera</taxon>
        <taxon>Endopterygota</taxon>
        <taxon>Hymenoptera</taxon>
        <taxon>Apocrita</taxon>
        <taxon>Aculeata</taxon>
        <taxon>Formicoidea</taxon>
        <taxon>Formicidae</taxon>
        <taxon>Myrmicinae</taxon>
        <taxon>Temnothorax</taxon>
    </lineage>
</organism>
<dbReference type="AlphaFoldDB" id="A0A6J1QY47"/>
<protein>
    <submittedName>
        <fullName evidence="4">Uncharacterized protein LOC112464480</fullName>
    </submittedName>
</protein>
<evidence type="ECO:0000256" key="1">
    <source>
        <dbReference type="SAM" id="Phobius"/>
    </source>
</evidence>
<keyword evidence="1" id="KW-1133">Transmembrane helix</keyword>
<evidence type="ECO:0000256" key="2">
    <source>
        <dbReference type="SAM" id="SignalP"/>
    </source>
</evidence>
<dbReference type="Proteomes" id="UP000504618">
    <property type="component" value="Unplaced"/>
</dbReference>
<reference evidence="4" key="1">
    <citation type="submission" date="2025-08" db="UniProtKB">
        <authorList>
            <consortium name="RefSeq"/>
        </authorList>
    </citation>
    <scope>IDENTIFICATION</scope>
    <source>
        <tissue evidence="4">Whole body</tissue>
    </source>
</reference>
<feature type="transmembrane region" description="Helical" evidence="1">
    <location>
        <begin position="124"/>
        <end position="143"/>
    </location>
</feature>
<evidence type="ECO:0000313" key="3">
    <source>
        <dbReference type="Proteomes" id="UP000504618"/>
    </source>
</evidence>
<gene>
    <name evidence="4" type="primary">LOC112464480</name>
</gene>
<evidence type="ECO:0000313" key="4">
    <source>
        <dbReference type="RefSeq" id="XP_024887252.1"/>
    </source>
</evidence>
<feature type="chain" id="PRO_5026920477" evidence="2">
    <location>
        <begin position="17"/>
        <end position="281"/>
    </location>
</feature>
<name>A0A6J1QY47_9HYME</name>
<keyword evidence="1" id="KW-0472">Membrane</keyword>